<proteinExistence type="inferred from homology"/>
<evidence type="ECO:0000256" key="3">
    <source>
        <dbReference type="PROSITE-ProRule" id="PRU00708"/>
    </source>
</evidence>
<dbReference type="GO" id="GO:0003723">
    <property type="term" value="F:RNA binding"/>
    <property type="evidence" value="ECO:0007669"/>
    <property type="project" value="InterPro"/>
</dbReference>
<organism evidence="5 6">
    <name type="scientific">Punica granatum</name>
    <name type="common">Pomegranate</name>
    <dbReference type="NCBI Taxonomy" id="22663"/>
    <lineage>
        <taxon>Eukaryota</taxon>
        <taxon>Viridiplantae</taxon>
        <taxon>Streptophyta</taxon>
        <taxon>Embryophyta</taxon>
        <taxon>Tracheophyta</taxon>
        <taxon>Spermatophyta</taxon>
        <taxon>Magnoliopsida</taxon>
        <taxon>eudicotyledons</taxon>
        <taxon>Gunneridae</taxon>
        <taxon>Pentapetalae</taxon>
        <taxon>rosids</taxon>
        <taxon>malvids</taxon>
        <taxon>Myrtales</taxon>
        <taxon>Lythraceae</taxon>
        <taxon>Punica</taxon>
    </lineage>
</organism>
<keyword evidence="2" id="KW-0677">Repeat</keyword>
<keyword evidence="5" id="KW-1185">Reference proteome</keyword>
<dbReference type="FunFam" id="1.25.40.10:FF:000366">
    <property type="entry name" value="Pentatricopeptide (PPR) repeat-containing protein"/>
    <property type="match status" value="1"/>
</dbReference>
<dbReference type="Pfam" id="PF20431">
    <property type="entry name" value="E_motif"/>
    <property type="match status" value="1"/>
</dbReference>
<dbReference type="FunFam" id="1.25.40.10:FF:000196">
    <property type="entry name" value="Pentatricopeptide repeat-containing protein At4g14850"/>
    <property type="match status" value="1"/>
</dbReference>
<dbReference type="InterPro" id="IPR032867">
    <property type="entry name" value="DYW_dom"/>
</dbReference>
<dbReference type="GeneID" id="116195456"/>
<feature type="repeat" description="PPR" evidence="3">
    <location>
        <begin position="328"/>
        <end position="358"/>
    </location>
</feature>
<sequence>MKTAARAKPLLSLAPTPDKAPPSIAITNSSPNLAPWFDKYVDRTNVGSWNSVIAELARSGDSAEALGAFASMRRLSVSPNRSSFPCAIKSCSALLDLSSGRQAHQQAVVFGYESDLFVSSALIDMYSKCGELTDARLLFDEMPRRNVVSWTSMMTGYIQNGNWLEALSVFKDLLVEEREIGRSDNGEVLVDSIAMSSALSACSHAAKRHTTEGLHSIVLKKGFGSYSGVRNGLIDAYAKCREVGKSREVFDEMGERDSVSWNSMIAVYAQGGMAMEALEVFAKMVKERSVKFNEVTLSTALFACAHLGALRAGKCIHDQAIKMNLEGDVYVGTSVVDMYCKCGRVEKARKAFVRIKQRNVTTWTALIRGYGMHGQARKALEVFYDMIKARVRPNYVTFVSVLNACSHSGLLDEGWHWFNSMLHEYGIEPGIEHYGCIVDLLGRAGHLQRAYDLIQGMKMEPDFVIWGSLLGACRVHKNVELGEVSARKLFELDPDNCGYYVLLCNIYADAERWEDIDRVRGIMKSRGLVKTPGFSLVELRGQVHMFLVGDREHPQHEKVYQFLEEISVRLQEAGHVPNTSSDSHDVEGEEKEMFLRIHSEKLAVAFGIMNSSPGTTVQVIKNLRVCTDCHTVIKLMSRIADREIVVRDSKRFHHFKDGSCSCGDYW</sequence>
<gene>
    <name evidence="6" type="primary">LOC116195456</name>
</gene>
<protein>
    <submittedName>
        <fullName evidence="6">Pentatricopeptide repeat-containing protein At3g26782, mitochondrial isoform X1</fullName>
    </submittedName>
</protein>
<name>A0A6P8CGF4_PUNGR</name>
<comment type="similarity">
    <text evidence="1">Belongs to the PPR family. PCMP-H subfamily.</text>
</comment>
<dbReference type="InterPro" id="IPR046960">
    <property type="entry name" value="PPR_At4g14850-like_plant"/>
</dbReference>
<dbReference type="PANTHER" id="PTHR47926:SF500">
    <property type="entry name" value="REPEAT-CONTAINING PROTEIN, PUTATIVE-RELATED"/>
    <property type="match status" value="1"/>
</dbReference>
<feature type="repeat" description="PPR" evidence="3">
    <location>
        <begin position="115"/>
        <end position="149"/>
    </location>
</feature>
<dbReference type="Pfam" id="PF13041">
    <property type="entry name" value="PPR_2"/>
    <property type="match status" value="2"/>
</dbReference>
<feature type="repeat" description="PPR" evidence="3">
    <location>
        <begin position="394"/>
        <end position="429"/>
    </location>
</feature>
<evidence type="ECO:0000256" key="2">
    <source>
        <dbReference type="ARBA" id="ARBA00022737"/>
    </source>
</evidence>
<reference evidence="5" key="1">
    <citation type="journal article" date="2020" name="Plant Biotechnol. J.">
        <title>The pomegranate (Punica granatum L.) draft genome dissects genetic divergence between soft- and hard-seeded cultivars.</title>
        <authorList>
            <person name="Luo X."/>
            <person name="Li H."/>
            <person name="Wu Z."/>
            <person name="Yao W."/>
            <person name="Zhao P."/>
            <person name="Cao D."/>
            <person name="Yu H."/>
            <person name="Li K."/>
            <person name="Poudel K."/>
            <person name="Zhao D."/>
            <person name="Zhang F."/>
            <person name="Xia X."/>
            <person name="Chen L."/>
            <person name="Wang Q."/>
            <person name="Jing D."/>
            <person name="Cao S."/>
        </authorList>
    </citation>
    <scope>NUCLEOTIDE SEQUENCE [LARGE SCALE GENOMIC DNA]</scope>
    <source>
        <strain evidence="5">cv. Tunisia</strain>
    </source>
</reference>
<dbReference type="Pfam" id="PF14432">
    <property type="entry name" value="DYW_deaminase"/>
    <property type="match status" value="1"/>
</dbReference>
<dbReference type="AlphaFoldDB" id="A0A6P8CGF4"/>
<dbReference type="RefSeq" id="XP_031380521.1">
    <property type="nucleotide sequence ID" value="XM_031524661.1"/>
</dbReference>
<dbReference type="NCBIfam" id="TIGR00756">
    <property type="entry name" value="PPR"/>
    <property type="match status" value="8"/>
</dbReference>
<dbReference type="Proteomes" id="UP000515151">
    <property type="component" value="Chromosome 2"/>
</dbReference>
<dbReference type="InterPro" id="IPR046848">
    <property type="entry name" value="E_motif"/>
</dbReference>
<dbReference type="GO" id="GO:0008270">
    <property type="term" value="F:zinc ion binding"/>
    <property type="evidence" value="ECO:0007669"/>
    <property type="project" value="InterPro"/>
</dbReference>
<accession>A0A6P8CGF4</accession>
<dbReference type="InterPro" id="IPR002885">
    <property type="entry name" value="PPR_rpt"/>
</dbReference>
<evidence type="ECO:0000256" key="1">
    <source>
        <dbReference type="ARBA" id="ARBA00006643"/>
    </source>
</evidence>
<feature type="repeat" description="PPR" evidence="3">
    <location>
        <begin position="257"/>
        <end position="291"/>
    </location>
</feature>
<dbReference type="OrthoDB" id="185373at2759"/>
<feature type="domain" description="DYW" evidence="4">
    <location>
        <begin position="574"/>
        <end position="666"/>
    </location>
</feature>
<feature type="repeat" description="PPR" evidence="3">
    <location>
        <begin position="359"/>
        <end position="393"/>
    </location>
</feature>
<dbReference type="SUPFAM" id="SSF48452">
    <property type="entry name" value="TPR-like"/>
    <property type="match status" value="1"/>
</dbReference>
<dbReference type="Gene3D" id="1.25.40.10">
    <property type="entry name" value="Tetratricopeptide repeat domain"/>
    <property type="match status" value="5"/>
</dbReference>
<evidence type="ECO:0000313" key="6">
    <source>
        <dbReference type="RefSeq" id="XP_031380521.1"/>
    </source>
</evidence>
<dbReference type="InterPro" id="IPR011990">
    <property type="entry name" value="TPR-like_helical_dom_sf"/>
</dbReference>
<dbReference type="PANTHER" id="PTHR47926">
    <property type="entry name" value="PENTATRICOPEPTIDE REPEAT-CONTAINING PROTEIN"/>
    <property type="match status" value="1"/>
</dbReference>
<evidence type="ECO:0000313" key="5">
    <source>
        <dbReference type="Proteomes" id="UP000515151"/>
    </source>
</evidence>
<dbReference type="Pfam" id="PF01535">
    <property type="entry name" value="PPR"/>
    <property type="match status" value="4"/>
</dbReference>
<dbReference type="FunFam" id="1.25.40.10:FF:000031">
    <property type="entry name" value="Pentatricopeptide repeat-containing protein mitochondrial"/>
    <property type="match status" value="1"/>
</dbReference>
<evidence type="ECO:0000259" key="4">
    <source>
        <dbReference type="Pfam" id="PF14432"/>
    </source>
</evidence>
<dbReference type="GO" id="GO:0009451">
    <property type="term" value="P:RNA modification"/>
    <property type="evidence" value="ECO:0007669"/>
    <property type="project" value="InterPro"/>
</dbReference>
<reference evidence="6" key="2">
    <citation type="submission" date="2025-08" db="UniProtKB">
        <authorList>
            <consortium name="RefSeq"/>
        </authorList>
    </citation>
    <scope>IDENTIFICATION</scope>
    <source>
        <tissue evidence="6">Leaf</tissue>
    </source>
</reference>
<dbReference type="FunFam" id="1.25.40.10:FF:000968">
    <property type="entry name" value="Pentatricopeptide repeat-containing protein, mitochondrial"/>
    <property type="match status" value="1"/>
</dbReference>
<feature type="repeat" description="PPR" evidence="3">
    <location>
        <begin position="45"/>
        <end position="79"/>
    </location>
</feature>
<dbReference type="PROSITE" id="PS51375">
    <property type="entry name" value="PPR"/>
    <property type="match status" value="6"/>
</dbReference>